<name>A0A199U9H1_MANES</name>
<evidence type="ECO:0000256" key="6">
    <source>
        <dbReference type="SAM" id="SignalP"/>
    </source>
</evidence>
<keyword evidence="3" id="KW-0713">Self-incompatibility</keyword>
<keyword evidence="4" id="KW-0964">Secreted</keyword>
<evidence type="ECO:0000256" key="1">
    <source>
        <dbReference type="ARBA" id="ARBA00004613"/>
    </source>
</evidence>
<gene>
    <name evidence="7" type="ORF">MANES_S097100</name>
</gene>
<proteinExistence type="inferred from homology"/>
<evidence type="ECO:0000256" key="3">
    <source>
        <dbReference type="ARBA" id="ARBA00022471"/>
    </source>
</evidence>
<evidence type="ECO:0000256" key="4">
    <source>
        <dbReference type="ARBA" id="ARBA00022525"/>
    </source>
</evidence>
<feature type="signal peptide" evidence="6">
    <location>
        <begin position="1"/>
        <end position="26"/>
    </location>
</feature>
<dbReference type="EMBL" id="KV451172">
    <property type="protein sequence ID" value="OAY21329.1"/>
    <property type="molecule type" value="Genomic_DNA"/>
</dbReference>
<dbReference type="Pfam" id="PF05938">
    <property type="entry name" value="Self-incomp_S1"/>
    <property type="match status" value="1"/>
</dbReference>
<evidence type="ECO:0000256" key="5">
    <source>
        <dbReference type="ARBA" id="ARBA00022729"/>
    </source>
</evidence>
<reference evidence="7" key="1">
    <citation type="submission" date="2016-02" db="EMBL/GenBank/DDBJ databases">
        <title>WGS assembly of Manihot esculenta.</title>
        <authorList>
            <person name="Bredeson J.V."/>
            <person name="Prochnik S.E."/>
            <person name="Lyons J.B."/>
            <person name="Schmutz J."/>
            <person name="Grimwood J."/>
            <person name="Vrebalov J."/>
            <person name="Bart R.S."/>
            <person name="Amuge T."/>
            <person name="Ferguson M.E."/>
            <person name="Green R."/>
            <person name="Putnam N."/>
            <person name="Stites J."/>
            <person name="Rounsley S."/>
            <person name="Rokhsar D.S."/>
        </authorList>
    </citation>
    <scope>NUCLEOTIDE SEQUENCE [LARGE SCALE GENOMIC DNA]</scope>
    <source>
        <tissue evidence="7">Leaf</tissue>
    </source>
</reference>
<feature type="chain" id="PRO_5027886924" description="S-protein homolog" evidence="6">
    <location>
        <begin position="27"/>
        <end position="144"/>
    </location>
</feature>
<keyword evidence="5 6" id="KW-0732">Signal</keyword>
<dbReference type="GO" id="GO:0005576">
    <property type="term" value="C:extracellular region"/>
    <property type="evidence" value="ECO:0007669"/>
    <property type="project" value="UniProtKB-SubCell"/>
</dbReference>
<dbReference type="GO" id="GO:0060320">
    <property type="term" value="P:rejection of self pollen"/>
    <property type="evidence" value="ECO:0007669"/>
    <property type="project" value="UniProtKB-KW"/>
</dbReference>
<dbReference type="AlphaFoldDB" id="A0A199U9H1"/>
<dbReference type="InterPro" id="IPR010264">
    <property type="entry name" value="Self-incomp_S1"/>
</dbReference>
<evidence type="ECO:0000313" key="7">
    <source>
        <dbReference type="EMBL" id="OAY21329.1"/>
    </source>
</evidence>
<organism evidence="7">
    <name type="scientific">Manihot esculenta</name>
    <name type="common">Cassava</name>
    <name type="synonym">Jatropha manihot</name>
    <dbReference type="NCBI Taxonomy" id="3983"/>
    <lineage>
        <taxon>Eukaryota</taxon>
        <taxon>Viridiplantae</taxon>
        <taxon>Streptophyta</taxon>
        <taxon>Embryophyta</taxon>
        <taxon>Tracheophyta</taxon>
        <taxon>Spermatophyta</taxon>
        <taxon>Magnoliopsida</taxon>
        <taxon>eudicotyledons</taxon>
        <taxon>Gunneridae</taxon>
        <taxon>Pentapetalae</taxon>
        <taxon>rosids</taxon>
        <taxon>fabids</taxon>
        <taxon>Malpighiales</taxon>
        <taxon>Euphorbiaceae</taxon>
        <taxon>Crotonoideae</taxon>
        <taxon>Manihoteae</taxon>
        <taxon>Manihot</taxon>
    </lineage>
</organism>
<sequence>MIIISKQKFIFCMILVLSIMSTPSSAEKSIINKIIDFFMPLIKVRLTNNASYDIPFMCETKNYDQSLHILKPGQQVSWSINDIMFPLSWCYLHLNDTNHGVFWIYQVRLGCNQCNWSIQDDGLFLLKDNNFKEPHSLFINGEYF</sequence>
<comment type="subcellular location">
    <subcellularLocation>
        <location evidence="1">Secreted</location>
    </subcellularLocation>
</comment>
<evidence type="ECO:0008006" key="8">
    <source>
        <dbReference type="Google" id="ProtNLM"/>
    </source>
</evidence>
<evidence type="ECO:0000256" key="2">
    <source>
        <dbReference type="ARBA" id="ARBA00005581"/>
    </source>
</evidence>
<accession>A0A199U9H1</accession>
<comment type="similarity">
    <text evidence="2">Belongs to the plant self-incompatibility (S1) protein family.</text>
</comment>
<protein>
    <recommendedName>
        <fullName evidence="8">S-protein homolog</fullName>
    </recommendedName>
</protein>